<evidence type="ECO:0000313" key="2">
    <source>
        <dbReference type="Proteomes" id="UP001060085"/>
    </source>
</evidence>
<organism evidence="1 2">
    <name type="scientific">Catharanthus roseus</name>
    <name type="common">Madagascar periwinkle</name>
    <name type="synonym">Vinca rosea</name>
    <dbReference type="NCBI Taxonomy" id="4058"/>
    <lineage>
        <taxon>Eukaryota</taxon>
        <taxon>Viridiplantae</taxon>
        <taxon>Streptophyta</taxon>
        <taxon>Embryophyta</taxon>
        <taxon>Tracheophyta</taxon>
        <taxon>Spermatophyta</taxon>
        <taxon>Magnoliopsida</taxon>
        <taxon>eudicotyledons</taxon>
        <taxon>Gunneridae</taxon>
        <taxon>Pentapetalae</taxon>
        <taxon>asterids</taxon>
        <taxon>lamiids</taxon>
        <taxon>Gentianales</taxon>
        <taxon>Apocynaceae</taxon>
        <taxon>Rauvolfioideae</taxon>
        <taxon>Vinceae</taxon>
        <taxon>Catharanthinae</taxon>
        <taxon>Catharanthus</taxon>
    </lineage>
</organism>
<reference evidence="2" key="1">
    <citation type="journal article" date="2023" name="Nat. Plants">
        <title>Single-cell RNA sequencing provides a high-resolution roadmap for understanding the multicellular compartmentation of specialized metabolism.</title>
        <authorList>
            <person name="Sun S."/>
            <person name="Shen X."/>
            <person name="Li Y."/>
            <person name="Li Y."/>
            <person name="Wang S."/>
            <person name="Li R."/>
            <person name="Zhang H."/>
            <person name="Shen G."/>
            <person name="Guo B."/>
            <person name="Wei J."/>
            <person name="Xu J."/>
            <person name="St-Pierre B."/>
            <person name="Chen S."/>
            <person name="Sun C."/>
        </authorList>
    </citation>
    <scope>NUCLEOTIDE SEQUENCE [LARGE SCALE GENOMIC DNA]</scope>
</reference>
<dbReference type="Proteomes" id="UP001060085">
    <property type="component" value="Linkage Group LG08"/>
</dbReference>
<dbReference type="EMBL" id="CM044708">
    <property type="protein sequence ID" value="KAI5649213.1"/>
    <property type="molecule type" value="Genomic_DNA"/>
</dbReference>
<proteinExistence type="predicted"/>
<accession>A0ACB9ZP48</accession>
<comment type="caution">
    <text evidence="1">The sequence shown here is derived from an EMBL/GenBank/DDBJ whole genome shotgun (WGS) entry which is preliminary data.</text>
</comment>
<name>A0ACB9ZP48_CATRO</name>
<protein>
    <submittedName>
        <fullName evidence="1">Uncharacterized protein</fullName>
    </submittedName>
</protein>
<gene>
    <name evidence="1" type="ORF">M9H77_35218</name>
</gene>
<sequence>MIFGFSDSPVQIQATGEQQLDRINSNRIKWKMNELCEFGLTIHETDCPTCSSGEEREESLSSRWPKKENSLGLSQQEAPFPLCLRSHTRELSQSLSARSSLSSLPAVSHTVTQGLAGTDEQVRVPKGRTENEETNCSNEERRQKVREREREEAAAAQENEMRGLGQATGESDIYIYI</sequence>
<keyword evidence="2" id="KW-1185">Reference proteome</keyword>
<evidence type="ECO:0000313" key="1">
    <source>
        <dbReference type="EMBL" id="KAI5649213.1"/>
    </source>
</evidence>